<dbReference type="InterPro" id="IPR050320">
    <property type="entry name" value="N5-glutamine_MTase"/>
</dbReference>
<comment type="caution">
    <text evidence="2">The sequence shown here is derived from an EMBL/GenBank/DDBJ whole genome shotgun (WGS) entry which is preliminary data.</text>
</comment>
<organism evidence="2 3">
    <name type="scientific">Acrocarpospora macrocephala</name>
    <dbReference type="NCBI Taxonomy" id="150177"/>
    <lineage>
        <taxon>Bacteria</taxon>
        <taxon>Bacillati</taxon>
        <taxon>Actinomycetota</taxon>
        <taxon>Actinomycetes</taxon>
        <taxon>Streptosporangiales</taxon>
        <taxon>Streptosporangiaceae</taxon>
        <taxon>Acrocarpospora</taxon>
    </lineage>
</organism>
<evidence type="ECO:0000313" key="3">
    <source>
        <dbReference type="Proteomes" id="UP000331127"/>
    </source>
</evidence>
<dbReference type="InterPro" id="IPR029063">
    <property type="entry name" value="SAM-dependent_MTases_sf"/>
</dbReference>
<dbReference type="GO" id="GO:0008168">
    <property type="term" value="F:methyltransferase activity"/>
    <property type="evidence" value="ECO:0007669"/>
    <property type="project" value="InterPro"/>
</dbReference>
<protein>
    <recommendedName>
        <fullName evidence="1">Methyltransferase small domain-containing protein</fullName>
    </recommendedName>
</protein>
<dbReference type="CDD" id="cd02440">
    <property type="entry name" value="AdoMet_MTases"/>
    <property type="match status" value="1"/>
</dbReference>
<dbReference type="InterPro" id="IPR007848">
    <property type="entry name" value="Small_mtfrase_dom"/>
</dbReference>
<dbReference type="SUPFAM" id="SSF53335">
    <property type="entry name" value="S-adenosyl-L-methionine-dependent methyltransferases"/>
    <property type="match status" value="1"/>
</dbReference>
<dbReference type="PANTHER" id="PTHR18895:SF74">
    <property type="entry name" value="MTRF1L RELEASE FACTOR GLUTAMINE METHYLTRANSFERASE"/>
    <property type="match status" value="1"/>
</dbReference>
<dbReference type="EMBL" id="BLAE01000039">
    <property type="protein sequence ID" value="GES12827.1"/>
    <property type="molecule type" value="Genomic_DNA"/>
</dbReference>
<dbReference type="Proteomes" id="UP000331127">
    <property type="component" value="Unassembled WGS sequence"/>
</dbReference>
<dbReference type="PANTHER" id="PTHR18895">
    <property type="entry name" value="HEMK METHYLTRANSFERASE"/>
    <property type="match status" value="1"/>
</dbReference>
<name>A0A5M3WTS0_9ACTN</name>
<dbReference type="RefSeq" id="WP_218041410.1">
    <property type="nucleotide sequence ID" value="NZ_BAAAHL010000050.1"/>
</dbReference>
<reference evidence="2 3" key="1">
    <citation type="submission" date="2019-10" db="EMBL/GenBank/DDBJ databases">
        <title>Whole genome shotgun sequence of Acrocarpospora macrocephala NBRC 16266.</title>
        <authorList>
            <person name="Ichikawa N."/>
            <person name="Kimura A."/>
            <person name="Kitahashi Y."/>
            <person name="Komaki H."/>
            <person name="Oguchi A."/>
        </authorList>
    </citation>
    <scope>NUCLEOTIDE SEQUENCE [LARGE SCALE GENOMIC DNA]</scope>
    <source>
        <strain evidence="2 3">NBRC 16266</strain>
    </source>
</reference>
<feature type="domain" description="Methyltransferase small" evidence="1">
    <location>
        <begin position="46"/>
        <end position="192"/>
    </location>
</feature>
<dbReference type="Gene3D" id="3.40.50.150">
    <property type="entry name" value="Vaccinia Virus protein VP39"/>
    <property type="match status" value="1"/>
</dbReference>
<gene>
    <name evidence="2" type="ORF">Amac_064240</name>
</gene>
<sequence>MNTRSLARAQALLRKHVEDPARPAEFNLLGRDWELMDGVFAPTYTPVTELFTTWIPYPSGGTFLEMGCGAGVTAVVAAQSGCPRVTALDICAAAVENTRRNAARHGVGDRLRVLRSDMFDALGPEERFDMIFWNSNFVEAPEGFVNETELHHALFDPQYQAHRRFLEQAPRHLTEDGRLLLGFSDLGSSSLLRSMCDEAHLSVTLLRAEKRTLEETIEFQLLELRARRHGRWVMTR</sequence>
<keyword evidence="3" id="KW-1185">Reference proteome</keyword>
<dbReference type="Pfam" id="PF05175">
    <property type="entry name" value="MTS"/>
    <property type="match status" value="1"/>
</dbReference>
<accession>A0A5M3WTS0</accession>
<evidence type="ECO:0000259" key="1">
    <source>
        <dbReference type="Pfam" id="PF05175"/>
    </source>
</evidence>
<dbReference type="AlphaFoldDB" id="A0A5M3WTS0"/>
<evidence type="ECO:0000313" key="2">
    <source>
        <dbReference type="EMBL" id="GES12827.1"/>
    </source>
</evidence>
<proteinExistence type="predicted"/>